<dbReference type="EMBL" id="UOES01000482">
    <property type="protein sequence ID" value="VAW28916.1"/>
    <property type="molecule type" value="Genomic_DNA"/>
</dbReference>
<evidence type="ECO:0000256" key="1">
    <source>
        <dbReference type="SAM" id="Phobius"/>
    </source>
</evidence>
<feature type="transmembrane region" description="Helical" evidence="1">
    <location>
        <begin position="7"/>
        <end position="26"/>
    </location>
</feature>
<sequence length="65" mass="7201">MPFGRNNYILMLAGIAVIILGFIIMTTDTEPYGFGFRGITLGPILVMSGFIFELYAITREPKIKG</sequence>
<protein>
    <recommendedName>
        <fullName evidence="3">DUF3098 domain-containing protein</fullName>
    </recommendedName>
</protein>
<keyword evidence="1" id="KW-0472">Membrane</keyword>
<accession>A0A3B0VA94</accession>
<dbReference type="InterPro" id="IPR021448">
    <property type="entry name" value="DUF3098"/>
</dbReference>
<feature type="transmembrane region" description="Helical" evidence="1">
    <location>
        <begin position="38"/>
        <end position="57"/>
    </location>
</feature>
<proteinExistence type="predicted"/>
<gene>
    <name evidence="2" type="ORF">MNBD_BACTEROID06-1617</name>
</gene>
<dbReference type="AlphaFoldDB" id="A0A3B0VA94"/>
<organism evidence="2">
    <name type="scientific">hydrothermal vent metagenome</name>
    <dbReference type="NCBI Taxonomy" id="652676"/>
    <lineage>
        <taxon>unclassified sequences</taxon>
        <taxon>metagenomes</taxon>
        <taxon>ecological metagenomes</taxon>
    </lineage>
</organism>
<dbReference type="Pfam" id="PF11297">
    <property type="entry name" value="DUF3098"/>
    <property type="match status" value="1"/>
</dbReference>
<keyword evidence="1" id="KW-0812">Transmembrane</keyword>
<reference evidence="2" key="1">
    <citation type="submission" date="2018-06" db="EMBL/GenBank/DDBJ databases">
        <authorList>
            <person name="Zhirakovskaya E."/>
        </authorList>
    </citation>
    <scope>NUCLEOTIDE SEQUENCE</scope>
</reference>
<name>A0A3B0VA94_9ZZZZ</name>
<evidence type="ECO:0008006" key="3">
    <source>
        <dbReference type="Google" id="ProtNLM"/>
    </source>
</evidence>
<evidence type="ECO:0000313" key="2">
    <source>
        <dbReference type="EMBL" id="VAW28916.1"/>
    </source>
</evidence>
<keyword evidence="1" id="KW-1133">Transmembrane helix</keyword>